<evidence type="ECO:0000256" key="1">
    <source>
        <dbReference type="SAM" id="Phobius"/>
    </source>
</evidence>
<dbReference type="GeneID" id="56082121"/>
<dbReference type="Proteomes" id="UP000509346">
    <property type="component" value="Chromosome"/>
</dbReference>
<organism evidence="2 3">
    <name type="scientific">Halosimplex pelagicum</name>
    <dbReference type="NCBI Taxonomy" id="869886"/>
    <lineage>
        <taxon>Archaea</taxon>
        <taxon>Methanobacteriati</taxon>
        <taxon>Methanobacteriota</taxon>
        <taxon>Stenosarchaea group</taxon>
        <taxon>Halobacteria</taxon>
        <taxon>Halobacteriales</taxon>
        <taxon>Haloarculaceae</taxon>
        <taxon>Halosimplex</taxon>
    </lineage>
</organism>
<keyword evidence="1" id="KW-0812">Transmembrane</keyword>
<feature type="transmembrane region" description="Helical" evidence="1">
    <location>
        <begin position="184"/>
        <end position="205"/>
    </location>
</feature>
<dbReference type="OrthoDB" id="206042at2157"/>
<evidence type="ECO:0000313" key="2">
    <source>
        <dbReference type="EMBL" id="QLH81218.1"/>
    </source>
</evidence>
<sequence>MVAFEGVIVGILLTVAGAFFCVRYRDGRYWVVFGSAFAARLMLIGVQESFTLFGREDIVDYQPYFIEFLEILQNGTFVAFIQKQVGAYTILYPGWLYALLGSGGMWSIRLANAVLSLLIVIPLNEISRRIWGRDLRRWQLVAVLFWPSYIRFSIEVGRTVPTVLFSTWLIATVLTLFETPNRRTVISLALAILATGLLRVHYVFYGVMAAGTIAVHRVLTADDRHTRIGITASAVGLFAIVFAIFDRVIPDVSSFSLSSIRSLARGTARGDSAYLTDVFPETVFDLVWYLPLQGIHFLLAPSPWLVMDLAMPMAVIAGISAWLVVGLLSATLWHRHGQILDDWRLTAVFGSLFLTTIGFGAVTKNAGAAVRWRLPTTLLLLAVTTSLLADEWLSTEIDAEG</sequence>
<keyword evidence="1" id="KW-1133">Transmembrane helix</keyword>
<feature type="transmembrane region" description="Helical" evidence="1">
    <location>
        <begin position="225"/>
        <end position="245"/>
    </location>
</feature>
<dbReference type="KEGG" id="hpel:HZS54_05990"/>
<feature type="transmembrane region" description="Helical" evidence="1">
    <location>
        <begin position="29"/>
        <end position="46"/>
    </location>
</feature>
<accession>A0A7D5PAN5</accession>
<feature type="transmembrane region" description="Helical" evidence="1">
    <location>
        <begin position="345"/>
        <end position="362"/>
    </location>
</feature>
<protein>
    <recommendedName>
        <fullName evidence="4">Glycosyltransferase family 39 protein</fullName>
    </recommendedName>
</protein>
<feature type="transmembrane region" description="Helical" evidence="1">
    <location>
        <begin position="6"/>
        <end position="22"/>
    </location>
</feature>
<dbReference type="RefSeq" id="WP_179921026.1">
    <property type="nucleotide sequence ID" value="NZ_CP058909.1"/>
</dbReference>
<dbReference type="EMBL" id="CP058909">
    <property type="protein sequence ID" value="QLH81218.1"/>
    <property type="molecule type" value="Genomic_DNA"/>
</dbReference>
<keyword evidence="1" id="KW-0472">Membrane</keyword>
<evidence type="ECO:0008006" key="4">
    <source>
        <dbReference type="Google" id="ProtNLM"/>
    </source>
</evidence>
<dbReference type="AlphaFoldDB" id="A0A7D5PAN5"/>
<name>A0A7D5PAN5_9EURY</name>
<evidence type="ECO:0000313" key="3">
    <source>
        <dbReference type="Proteomes" id="UP000509346"/>
    </source>
</evidence>
<keyword evidence="3" id="KW-1185">Reference proteome</keyword>
<reference evidence="2 3" key="1">
    <citation type="submission" date="2020-07" db="EMBL/GenBank/DDBJ databases">
        <title>Halosimplex litoreum sp. nov. and Halosimplex rubrum sp. nov., isolated from different salt environments.</title>
        <authorList>
            <person name="Cui H."/>
        </authorList>
    </citation>
    <scope>NUCLEOTIDE SEQUENCE [LARGE SCALE GENOMIC DNA]</scope>
    <source>
        <strain evidence="2 3">R2</strain>
    </source>
</reference>
<gene>
    <name evidence="2" type="ORF">HZS54_05990</name>
</gene>
<proteinExistence type="predicted"/>
<feature type="transmembrane region" description="Helical" evidence="1">
    <location>
        <begin position="95"/>
        <end position="123"/>
    </location>
</feature>
<feature type="transmembrane region" description="Helical" evidence="1">
    <location>
        <begin position="313"/>
        <end position="333"/>
    </location>
</feature>